<dbReference type="EMBL" id="QSQN01000021">
    <property type="protein sequence ID" value="RGK39129.1"/>
    <property type="molecule type" value="Genomic_DNA"/>
</dbReference>
<reference evidence="1 2" key="1">
    <citation type="submission" date="2018-08" db="EMBL/GenBank/DDBJ databases">
        <title>A genome reference for cultivated species of the human gut microbiota.</title>
        <authorList>
            <person name="Zou Y."/>
            <person name="Xue W."/>
            <person name="Luo G."/>
        </authorList>
    </citation>
    <scope>NUCLEOTIDE SEQUENCE [LARGE SCALE GENOMIC DNA]</scope>
    <source>
        <strain evidence="1 2">TF11-7</strain>
    </source>
</reference>
<dbReference type="RefSeq" id="WP_117688253.1">
    <property type="nucleotide sequence ID" value="NZ_QSQN01000021.1"/>
</dbReference>
<dbReference type="Proteomes" id="UP000260793">
    <property type="component" value="Unassembled WGS sequence"/>
</dbReference>
<proteinExistence type="predicted"/>
<evidence type="ECO:0000313" key="2">
    <source>
        <dbReference type="Proteomes" id="UP000260793"/>
    </source>
</evidence>
<gene>
    <name evidence="1" type="ORF">DXD17_08745</name>
</gene>
<sequence length="72" mass="7779">MAVNQKAVKVLNKILEAGFTDEKAIAAMTMDDILSMQGITVADISLINDLQKSIKANKVISFLAAMPMNDPK</sequence>
<protein>
    <submittedName>
        <fullName evidence="1">Uncharacterized protein</fullName>
    </submittedName>
</protein>
<comment type="caution">
    <text evidence="1">The sequence shown here is derived from an EMBL/GenBank/DDBJ whole genome shotgun (WGS) entry which is preliminary data.</text>
</comment>
<name>A0A3E4LNU1_9FIRM</name>
<organism evidence="1 2">
    <name type="scientific">[Ruminococcus] lactaris</name>
    <dbReference type="NCBI Taxonomy" id="46228"/>
    <lineage>
        <taxon>Bacteria</taxon>
        <taxon>Bacillati</taxon>
        <taxon>Bacillota</taxon>
        <taxon>Clostridia</taxon>
        <taxon>Lachnospirales</taxon>
        <taxon>Lachnospiraceae</taxon>
        <taxon>Mediterraneibacter</taxon>
    </lineage>
</organism>
<evidence type="ECO:0000313" key="1">
    <source>
        <dbReference type="EMBL" id="RGK39129.1"/>
    </source>
</evidence>
<dbReference type="AlphaFoldDB" id="A0A3E4LNU1"/>
<accession>A0A3E4LNU1</accession>